<proteinExistence type="predicted"/>
<gene>
    <name evidence="1" type="ORF">PF008_g11679</name>
</gene>
<evidence type="ECO:0000313" key="2">
    <source>
        <dbReference type="Proteomes" id="UP000486351"/>
    </source>
</evidence>
<name>A0A6G0RQ64_9STRA</name>
<evidence type="ECO:0000313" key="1">
    <source>
        <dbReference type="EMBL" id="KAE9339215.1"/>
    </source>
</evidence>
<dbReference type="EMBL" id="QXFY01000632">
    <property type="protein sequence ID" value="KAE9339215.1"/>
    <property type="molecule type" value="Genomic_DNA"/>
</dbReference>
<organism evidence="1 2">
    <name type="scientific">Phytophthora fragariae</name>
    <dbReference type="NCBI Taxonomy" id="53985"/>
    <lineage>
        <taxon>Eukaryota</taxon>
        <taxon>Sar</taxon>
        <taxon>Stramenopiles</taxon>
        <taxon>Oomycota</taxon>
        <taxon>Peronosporomycetes</taxon>
        <taxon>Peronosporales</taxon>
        <taxon>Peronosporaceae</taxon>
        <taxon>Phytophthora</taxon>
    </lineage>
</organism>
<sequence length="782" mass="88073">MSRGATNAQLKLQWEFLDPWLEILGRRIKYKPVAFEEEVWDAEKRVLEVTLPAKNSDNYERYSQSEFNYDLREVREALALVAAVAHIDQEAWKFVLNKVWGLKLGKIGSEELEREIPARFVLIFDHLAGVVPITSYTDSENSFLKDLVHFCGTNQVEDPSPEFQTALRQLAVRAGTRLLPRDKSGLDIKIPVQVFLTDKGFLVGRQLLLKANAEKIVREQWEEYERSSRQQPLPSGKIRCTLELLPMVAEWTDSMGYSSFAPKIQKIMKDNVWFSQLSLSAESGGGLIGDACRGRDDFRQIMATVFDSTRRSPSRSTSRYYFDRGAYLRDGSPLQVNQVDFKSYTSLRSGDLGAIMSALVINQTTKKVTMRAVKRTISGDDNWMWLAYGLFSKRARAYSALETFSLNQIDSLSVSNAKALSDVIFSDHPEEVVCGTSPGVVEDRNATLNSGASIRWIFADGQPVVDAKAITTESAVRGVRTFSDDGESEWVDAIVPGMGRCQVLRDDLVFDLASAIPTHTGALKSLTIGFNKEEDTDPISDGLPDFLAAVGSTLKDLTLDGPRDDFDENLILRHCPSLHTLSLCGGIVDVQLDFSEHRYNNEPIPELKCHWHDIQALAADLSDPTNPLSKCVRRLRFRLNDRCDGWSRVEGGYDFDKIPDDMKAVTRMLTVNRHLVYLNVLLLADHRKHGNALKKQHLKPINLPAKLPRDVKLAFLSVLSARTTRTEAAKSKRARQTSRSESASAGLDQRVVSRIFVFAGPALLRRVYVQTTNHYWEPYDEW</sequence>
<comment type="caution">
    <text evidence="1">The sequence shown here is derived from an EMBL/GenBank/DDBJ whole genome shotgun (WGS) entry which is preliminary data.</text>
</comment>
<reference evidence="1 2" key="1">
    <citation type="submission" date="2018-09" db="EMBL/GenBank/DDBJ databases">
        <title>Genomic investigation of the strawberry pathogen Phytophthora fragariae indicates pathogenicity is determined by transcriptional variation in three key races.</title>
        <authorList>
            <person name="Adams T.M."/>
            <person name="Armitage A.D."/>
            <person name="Sobczyk M.K."/>
            <person name="Bates H.J."/>
            <person name="Dunwell J.M."/>
            <person name="Nellist C.F."/>
            <person name="Harrison R.J."/>
        </authorList>
    </citation>
    <scope>NUCLEOTIDE SEQUENCE [LARGE SCALE GENOMIC DNA]</scope>
    <source>
        <strain evidence="1 2">NOV-77</strain>
    </source>
</reference>
<dbReference type="AlphaFoldDB" id="A0A6G0RQ64"/>
<protein>
    <submittedName>
        <fullName evidence="1">Uncharacterized protein</fullName>
    </submittedName>
</protein>
<dbReference type="Proteomes" id="UP000486351">
    <property type="component" value="Unassembled WGS sequence"/>
</dbReference>
<accession>A0A6G0RQ64</accession>